<comment type="caution">
    <text evidence="1">The sequence shown here is derived from an EMBL/GenBank/DDBJ whole genome shotgun (WGS) entry which is preliminary data.</text>
</comment>
<accession>A0A699R9U5</accession>
<sequence>MLSSILSTQEDESKVQEAVEIVTTAKIMTEVVTAVAAQVSAVSTNLFAAKPKVAVARVTAVPVTAAYSRRR</sequence>
<dbReference type="AlphaFoldDB" id="A0A699R9U5"/>
<organism evidence="1">
    <name type="scientific">Tanacetum cinerariifolium</name>
    <name type="common">Dalmatian daisy</name>
    <name type="synonym">Chrysanthemum cinerariifolium</name>
    <dbReference type="NCBI Taxonomy" id="118510"/>
    <lineage>
        <taxon>Eukaryota</taxon>
        <taxon>Viridiplantae</taxon>
        <taxon>Streptophyta</taxon>
        <taxon>Embryophyta</taxon>
        <taxon>Tracheophyta</taxon>
        <taxon>Spermatophyta</taxon>
        <taxon>Magnoliopsida</taxon>
        <taxon>eudicotyledons</taxon>
        <taxon>Gunneridae</taxon>
        <taxon>Pentapetalae</taxon>
        <taxon>asterids</taxon>
        <taxon>campanulids</taxon>
        <taxon>Asterales</taxon>
        <taxon>Asteraceae</taxon>
        <taxon>Asteroideae</taxon>
        <taxon>Anthemideae</taxon>
        <taxon>Anthemidinae</taxon>
        <taxon>Tanacetum</taxon>
    </lineage>
</organism>
<evidence type="ECO:0000313" key="1">
    <source>
        <dbReference type="EMBL" id="GFC83170.1"/>
    </source>
</evidence>
<gene>
    <name evidence="1" type="ORF">Tci_855140</name>
</gene>
<name>A0A699R9U5_TANCI</name>
<proteinExistence type="predicted"/>
<protein>
    <submittedName>
        <fullName evidence="1">Uncharacterized protein</fullName>
    </submittedName>
</protein>
<reference evidence="1" key="1">
    <citation type="journal article" date="2019" name="Sci. Rep.">
        <title>Draft genome of Tanacetum cinerariifolium, the natural source of mosquito coil.</title>
        <authorList>
            <person name="Yamashiro T."/>
            <person name="Shiraishi A."/>
            <person name="Satake H."/>
            <person name="Nakayama K."/>
        </authorList>
    </citation>
    <scope>NUCLEOTIDE SEQUENCE</scope>
</reference>
<feature type="non-terminal residue" evidence="1">
    <location>
        <position position="71"/>
    </location>
</feature>
<dbReference type="EMBL" id="BKCJ011088098">
    <property type="protein sequence ID" value="GFC83170.1"/>
    <property type="molecule type" value="Genomic_DNA"/>
</dbReference>